<sequence>MQQKKPKIVENAINEKPQSKTTKIEAISASGNLKVAVKGQTSGASANVQSVAVERNKAPQVKSATPLAAVPAQGGQASKAGAKPASDGAALPFPKQAKIQQSPKAVQHPGSPAKTAPEQKSNRPLMVVAAVGALVVGLGVVALQMGGGSDTEAQATGSTTAADAAPVKPVTSPVDITTVKPKAAEPVVAAAAPVAAETATPAVEEMSDSDKMIAKMTAGTLAALRGQGTADAAAPTAAQSAADEAAVSALYSMVVTAVSQGQSEGYIDQLVNDAYAKGEIAVPAGLIDGTGRVDTQSILSLFIAQ</sequence>
<evidence type="ECO:0000256" key="2">
    <source>
        <dbReference type="SAM" id="Phobius"/>
    </source>
</evidence>
<evidence type="ECO:0000313" key="3">
    <source>
        <dbReference type="EMBL" id="CUH77790.1"/>
    </source>
</evidence>
<feature type="region of interest" description="Disordered" evidence="1">
    <location>
        <begin position="56"/>
        <end position="121"/>
    </location>
</feature>
<name>A0A0P1G7Z7_9RHOB</name>
<evidence type="ECO:0000313" key="4">
    <source>
        <dbReference type="Proteomes" id="UP000052022"/>
    </source>
</evidence>
<accession>A0A0P1G7Z7</accession>
<keyword evidence="2" id="KW-0812">Transmembrane</keyword>
<dbReference type="EMBL" id="CYSD01000021">
    <property type="protein sequence ID" value="CUH77790.1"/>
    <property type="molecule type" value="Genomic_DNA"/>
</dbReference>
<organism evidence="3 4">
    <name type="scientific">Tritonibacter multivorans</name>
    <dbReference type="NCBI Taxonomy" id="928856"/>
    <lineage>
        <taxon>Bacteria</taxon>
        <taxon>Pseudomonadati</taxon>
        <taxon>Pseudomonadota</taxon>
        <taxon>Alphaproteobacteria</taxon>
        <taxon>Rhodobacterales</taxon>
        <taxon>Paracoccaceae</taxon>
        <taxon>Tritonibacter</taxon>
    </lineage>
</organism>
<dbReference type="AlphaFoldDB" id="A0A0P1G7Z7"/>
<gene>
    <name evidence="3" type="ORF">TRM7557_01585</name>
</gene>
<dbReference type="OrthoDB" id="370541at2"/>
<keyword evidence="2" id="KW-0472">Membrane</keyword>
<reference evidence="3 4" key="1">
    <citation type="submission" date="2015-09" db="EMBL/GenBank/DDBJ databases">
        <authorList>
            <consortium name="Swine Surveillance"/>
        </authorList>
    </citation>
    <scope>NUCLEOTIDE SEQUENCE [LARGE SCALE GENOMIC DNA]</scope>
    <source>
        <strain evidence="3 4">CECT 7557</strain>
    </source>
</reference>
<dbReference type="STRING" id="928856.SAMN04488049_10762"/>
<dbReference type="RefSeq" id="WP_058289666.1">
    <property type="nucleotide sequence ID" value="NZ_CYSD01000021.1"/>
</dbReference>
<keyword evidence="4" id="KW-1185">Reference proteome</keyword>
<dbReference type="Proteomes" id="UP000052022">
    <property type="component" value="Unassembled WGS sequence"/>
</dbReference>
<evidence type="ECO:0000256" key="1">
    <source>
        <dbReference type="SAM" id="MobiDB-lite"/>
    </source>
</evidence>
<keyword evidence="2" id="KW-1133">Transmembrane helix</keyword>
<proteinExistence type="predicted"/>
<feature type="compositionally biased region" description="Low complexity" evidence="1">
    <location>
        <begin position="71"/>
        <end position="86"/>
    </location>
</feature>
<feature type="transmembrane region" description="Helical" evidence="2">
    <location>
        <begin position="124"/>
        <end position="145"/>
    </location>
</feature>
<protein>
    <submittedName>
        <fullName evidence="3">Uncharacterized protein</fullName>
    </submittedName>
</protein>